<feature type="region of interest" description="Disordered" evidence="1">
    <location>
        <begin position="593"/>
        <end position="637"/>
    </location>
</feature>
<keyword evidence="3" id="KW-1185">Reference proteome</keyword>
<feature type="compositionally biased region" description="Low complexity" evidence="1">
    <location>
        <begin position="601"/>
        <end position="612"/>
    </location>
</feature>
<dbReference type="STRING" id="215250.A0A316YSF0"/>
<dbReference type="RefSeq" id="XP_025378952.1">
    <property type="nucleotide sequence ID" value="XM_025523937.1"/>
</dbReference>
<reference evidence="2 3" key="1">
    <citation type="journal article" date="2018" name="Mol. Biol. Evol.">
        <title>Broad Genomic Sampling Reveals a Smut Pathogenic Ancestry of the Fungal Clade Ustilaginomycotina.</title>
        <authorList>
            <person name="Kijpornyongpan T."/>
            <person name="Mondo S.J."/>
            <person name="Barry K."/>
            <person name="Sandor L."/>
            <person name="Lee J."/>
            <person name="Lipzen A."/>
            <person name="Pangilinan J."/>
            <person name="LaButti K."/>
            <person name="Hainaut M."/>
            <person name="Henrissat B."/>
            <person name="Grigoriev I.V."/>
            <person name="Spatafora J.W."/>
            <person name="Aime M.C."/>
        </authorList>
    </citation>
    <scope>NUCLEOTIDE SEQUENCE [LARGE SCALE GENOMIC DNA]</scope>
    <source>
        <strain evidence="2 3">MCA 4198</strain>
    </source>
</reference>
<organism evidence="2 3">
    <name type="scientific">Acaromyces ingoldii</name>
    <dbReference type="NCBI Taxonomy" id="215250"/>
    <lineage>
        <taxon>Eukaryota</taxon>
        <taxon>Fungi</taxon>
        <taxon>Dikarya</taxon>
        <taxon>Basidiomycota</taxon>
        <taxon>Ustilaginomycotina</taxon>
        <taxon>Exobasidiomycetes</taxon>
        <taxon>Exobasidiales</taxon>
        <taxon>Cryptobasidiaceae</taxon>
        <taxon>Acaromyces</taxon>
    </lineage>
</organism>
<feature type="region of interest" description="Disordered" evidence="1">
    <location>
        <begin position="296"/>
        <end position="316"/>
    </location>
</feature>
<protein>
    <recommendedName>
        <fullName evidence="4">CST complex subunit Stn1 N-terminal domain-containing protein</fullName>
    </recommendedName>
</protein>
<evidence type="ECO:0008006" key="4">
    <source>
        <dbReference type="Google" id="ProtNLM"/>
    </source>
</evidence>
<accession>A0A316YSF0</accession>
<evidence type="ECO:0000256" key="1">
    <source>
        <dbReference type="SAM" id="MobiDB-lite"/>
    </source>
</evidence>
<name>A0A316YSF0_9BASI</name>
<dbReference type="InParanoid" id="A0A316YSF0"/>
<dbReference type="Gene3D" id="2.40.50.140">
    <property type="entry name" value="Nucleic acid-binding proteins"/>
    <property type="match status" value="1"/>
</dbReference>
<dbReference type="Proteomes" id="UP000245768">
    <property type="component" value="Unassembled WGS sequence"/>
</dbReference>
<dbReference type="OrthoDB" id="77828at2759"/>
<feature type="region of interest" description="Disordered" evidence="1">
    <location>
        <begin position="1"/>
        <end position="31"/>
    </location>
</feature>
<evidence type="ECO:0000313" key="2">
    <source>
        <dbReference type="EMBL" id="PWN91754.1"/>
    </source>
</evidence>
<feature type="compositionally biased region" description="Basic residues" evidence="1">
    <location>
        <begin position="615"/>
        <end position="631"/>
    </location>
</feature>
<feature type="region of interest" description="Disordered" evidence="1">
    <location>
        <begin position="435"/>
        <end position="472"/>
    </location>
</feature>
<proteinExistence type="predicted"/>
<gene>
    <name evidence="2" type="ORF">FA10DRAFT_284679</name>
</gene>
<dbReference type="InterPro" id="IPR012340">
    <property type="entry name" value="NA-bd_OB-fold"/>
</dbReference>
<feature type="compositionally biased region" description="Basic and acidic residues" evidence="1">
    <location>
        <begin position="303"/>
        <end position="316"/>
    </location>
</feature>
<sequence>MRSSDSGSSGAQAPPEAGPSSKPYDGSQLLPLETPLDEPYLIPQETGGGSSYNRQDYFVLDRPEQAAWLTCHDASRIALVDNTGGLALYAHRHRPTVFARLVGRVIGIEEKEKRIIWLVDDGSAVIAVHHYMQPDEEVVESRDSDEEAGFSMAKGKGKGKGKAKVVECGIPPEYVRPEPVRAPRRPPNPRDARRAMEEGWSRARGLLSCIDVGVLVQVIGRIRTGPGRERIVLVEKALIKGLVQKHWYGRTQGTIEILEDPNDEPRHMLRALYLSATDYSKRPSALTLEGNQAEDARMPMGDSRTRNRSYEEVEGPKKQWVLPNEEIVAQHLSRKRLGMPKSDNSTAASAPFTAPRPAGNDKIIRCTTPVEADTNRDIPSPSSSGPPLPSFSQTTGTPRHRRKLRSFTKLPDAMLTDALFRIYAQKHIVDFCSGDDDDGDDGDGKDANGTEVITVSDDEGERTPRATVSKRLPRDPPAFTMAYLSRVADLRGFAFRLVRLIIEKRERKEAREARRRAAKSSLSSSSARIIKRSYVGREKEKQKVEQLFAWAIRAMVADGVIVVARRGSLIWAPLNGEKPRRTADKLRFGQLNWSEDEDSDSSSLESESSSGSPTPRKKAASHQTRQGHSRRTTSADEVEAYQLVTPRLLARPLWSLQQRVSTTDVDLLTSLLRSSDERWRRISETSVEDALPFALQYRHHCHHRAI</sequence>
<evidence type="ECO:0000313" key="3">
    <source>
        <dbReference type="Proteomes" id="UP000245768"/>
    </source>
</evidence>
<dbReference type="AlphaFoldDB" id="A0A316YSF0"/>
<dbReference type="GeneID" id="37045853"/>
<feature type="region of interest" description="Disordered" evidence="1">
    <location>
        <begin position="334"/>
        <end position="405"/>
    </location>
</feature>
<feature type="compositionally biased region" description="Polar residues" evidence="1">
    <location>
        <begin position="1"/>
        <end position="11"/>
    </location>
</feature>
<dbReference type="EMBL" id="KZ819635">
    <property type="protein sequence ID" value="PWN91754.1"/>
    <property type="molecule type" value="Genomic_DNA"/>
</dbReference>